<protein>
    <submittedName>
        <fullName evidence="1">Uncharacterized protein</fullName>
    </submittedName>
</protein>
<gene>
    <name evidence="1" type="ORF">JKF63_01769</name>
</gene>
<dbReference type="RefSeq" id="XP_067753972.1">
    <property type="nucleotide sequence ID" value="XM_067897815.1"/>
</dbReference>
<evidence type="ECO:0000313" key="1">
    <source>
        <dbReference type="EMBL" id="KAG5493937.1"/>
    </source>
</evidence>
<dbReference type="OrthoDB" id="260004at2759"/>
<dbReference type="Proteomes" id="UP000674318">
    <property type="component" value="Unassembled WGS sequence"/>
</dbReference>
<comment type="caution">
    <text evidence="1">The sequence shown here is derived from an EMBL/GenBank/DDBJ whole genome shotgun (WGS) entry which is preliminary data.</text>
</comment>
<dbReference type="AlphaFoldDB" id="A0A836HWT5"/>
<dbReference type="KEGG" id="phet:94287892"/>
<name>A0A836HWT5_9TRYP</name>
<dbReference type="GeneID" id="94287892"/>
<evidence type="ECO:0000313" key="2">
    <source>
        <dbReference type="Proteomes" id="UP000674318"/>
    </source>
</evidence>
<accession>A0A836HWT5</accession>
<sequence length="427" mass="45468">MLPSGVSIAGSQSSTVKGVGIHVNHSRFATPPRRQSFSFSADAEVATLTTSAFSVQEGTCTRTVGDTWLHCSATDGPLPAKPNDRITTCLSAPRRPGGTGFTASNITSGDSPCVSPRVRLSRPFSCYGSLTKPIQCSSLPSNGGPFYRAVDGAISNRSCSGLHGVSSCVSAALSEAEEDFTLTSVESVCATGAVEPLVTLRSVASTPKSTQSPISPSFAYFPSTSGGIAHETAVLTSDKANTARTTPPVCFSIASAVRDGCTTSVNTNNWNECRTFEPLRFDASSRLFSSQQQHSGPQSSHRASGFLAREAATLDFGPRSVDRKDLSRASPLPNIYPGTLTNITRQQQALHACLISIAREREVGPDSYRTGSFRSRRGGRQQCHRRRGLLSIVRSLCILLVRVLLSTTARVVTVPAAKVWQLLLYPH</sequence>
<organism evidence="1 2">
    <name type="scientific">Porcisia hertigi</name>
    <dbReference type="NCBI Taxonomy" id="2761500"/>
    <lineage>
        <taxon>Eukaryota</taxon>
        <taxon>Discoba</taxon>
        <taxon>Euglenozoa</taxon>
        <taxon>Kinetoplastea</taxon>
        <taxon>Metakinetoplastina</taxon>
        <taxon>Trypanosomatida</taxon>
        <taxon>Trypanosomatidae</taxon>
        <taxon>Leishmaniinae</taxon>
        <taxon>Porcisia</taxon>
    </lineage>
</organism>
<proteinExistence type="predicted"/>
<reference evidence="1 2" key="1">
    <citation type="submission" date="2021-02" db="EMBL/GenBank/DDBJ databases">
        <title>Porcisia hertigi Genome sequencing and assembly.</title>
        <authorList>
            <person name="Almutairi H."/>
            <person name="Gatherer D."/>
        </authorList>
    </citation>
    <scope>NUCLEOTIDE SEQUENCE [LARGE SCALE GENOMIC DNA]</scope>
    <source>
        <strain evidence="1 2">C119</strain>
    </source>
</reference>
<dbReference type="EMBL" id="JAFJZO010000034">
    <property type="protein sequence ID" value="KAG5493937.1"/>
    <property type="molecule type" value="Genomic_DNA"/>
</dbReference>
<keyword evidence="2" id="KW-1185">Reference proteome</keyword>